<keyword evidence="3" id="KW-0862">Zinc</keyword>
<feature type="domain" description="SIAH-type" evidence="6">
    <location>
        <begin position="94"/>
        <end position="155"/>
    </location>
</feature>
<dbReference type="InterPro" id="IPR013083">
    <property type="entry name" value="Znf_RING/FYVE/PHD"/>
</dbReference>
<evidence type="ECO:0000256" key="3">
    <source>
        <dbReference type="ARBA" id="ARBA00022833"/>
    </source>
</evidence>
<dbReference type="SUPFAM" id="SSF49599">
    <property type="entry name" value="TRAF domain-like"/>
    <property type="match status" value="1"/>
</dbReference>
<proteinExistence type="predicted"/>
<feature type="region of interest" description="Disordered" evidence="5">
    <location>
        <begin position="1"/>
        <end position="30"/>
    </location>
</feature>
<dbReference type="GO" id="GO:0005737">
    <property type="term" value="C:cytoplasm"/>
    <property type="evidence" value="ECO:0007669"/>
    <property type="project" value="TreeGrafter"/>
</dbReference>
<dbReference type="Proteomes" id="UP001153709">
    <property type="component" value="Chromosome 1"/>
</dbReference>
<dbReference type="GO" id="GO:0043161">
    <property type="term" value="P:proteasome-mediated ubiquitin-dependent protein catabolic process"/>
    <property type="evidence" value="ECO:0007669"/>
    <property type="project" value="TreeGrafter"/>
</dbReference>
<evidence type="ECO:0000256" key="1">
    <source>
        <dbReference type="ARBA" id="ARBA00022723"/>
    </source>
</evidence>
<gene>
    <name evidence="7" type="ORF">DIABBA_LOCUS240</name>
</gene>
<evidence type="ECO:0000256" key="5">
    <source>
        <dbReference type="SAM" id="MobiDB-lite"/>
    </source>
</evidence>
<dbReference type="InterPro" id="IPR004162">
    <property type="entry name" value="SINA-like_animal"/>
</dbReference>
<reference evidence="7" key="1">
    <citation type="submission" date="2022-01" db="EMBL/GenBank/DDBJ databases">
        <authorList>
            <person name="King R."/>
        </authorList>
    </citation>
    <scope>NUCLEOTIDE SEQUENCE</scope>
</reference>
<protein>
    <recommendedName>
        <fullName evidence="6">SIAH-type domain-containing protein</fullName>
    </recommendedName>
</protein>
<dbReference type="PANTHER" id="PTHR45877:SF2">
    <property type="entry name" value="E3 UBIQUITIN-PROTEIN LIGASE SINA-RELATED"/>
    <property type="match status" value="1"/>
</dbReference>
<dbReference type="OrthoDB" id="4788989at2759"/>
<name>A0A9N9SJQ9_DIABA</name>
<evidence type="ECO:0000313" key="8">
    <source>
        <dbReference type="Proteomes" id="UP001153709"/>
    </source>
</evidence>
<sequence>MYSSSASSASVDSSDSVEFQVGSSSEDEDPAMEEATLRQLRCPICHFIMKPPILRCTLSHCFCYACYVAINRCSLCASPKVYVRNLPLESKYYKVSLPCKYADNGCTFKARHKYLRHHQKKCTFTIKGCPFNFTSLCSWAGTVYELLDHCMDLHHYTYSTKAVNRLCYQHFDTCHHSYRMYMIFAHNCYFRLTLFVDMKCGWLKFACYYLGHRKHKTNFTYEMKFLKENTENKAIALKQKCRFLINHDLAFGRRTPMSLPINVLKEICDSMGDLHYVVTIFNNDDPAVPSTSTSSTSS</sequence>
<dbReference type="InterPro" id="IPR013010">
    <property type="entry name" value="Znf_SIAH"/>
</dbReference>
<evidence type="ECO:0000256" key="2">
    <source>
        <dbReference type="ARBA" id="ARBA00022771"/>
    </source>
</evidence>
<dbReference type="EMBL" id="OU898276">
    <property type="protein sequence ID" value="CAG9826096.1"/>
    <property type="molecule type" value="Genomic_DNA"/>
</dbReference>
<dbReference type="PROSITE" id="PS51081">
    <property type="entry name" value="ZF_SIAH"/>
    <property type="match status" value="1"/>
</dbReference>
<evidence type="ECO:0000256" key="4">
    <source>
        <dbReference type="PROSITE-ProRule" id="PRU00455"/>
    </source>
</evidence>
<feature type="compositionally biased region" description="Low complexity" evidence="5">
    <location>
        <begin position="1"/>
        <end position="17"/>
    </location>
</feature>
<dbReference type="AlphaFoldDB" id="A0A9N9SJQ9"/>
<evidence type="ECO:0000313" key="7">
    <source>
        <dbReference type="EMBL" id="CAG9826096.1"/>
    </source>
</evidence>
<keyword evidence="8" id="KW-1185">Reference proteome</keyword>
<dbReference type="Pfam" id="PF21361">
    <property type="entry name" value="Sina_ZnF"/>
    <property type="match status" value="1"/>
</dbReference>
<organism evidence="7 8">
    <name type="scientific">Diabrotica balteata</name>
    <name type="common">Banded cucumber beetle</name>
    <dbReference type="NCBI Taxonomy" id="107213"/>
    <lineage>
        <taxon>Eukaryota</taxon>
        <taxon>Metazoa</taxon>
        <taxon>Ecdysozoa</taxon>
        <taxon>Arthropoda</taxon>
        <taxon>Hexapoda</taxon>
        <taxon>Insecta</taxon>
        <taxon>Pterygota</taxon>
        <taxon>Neoptera</taxon>
        <taxon>Endopterygota</taxon>
        <taxon>Coleoptera</taxon>
        <taxon>Polyphaga</taxon>
        <taxon>Cucujiformia</taxon>
        <taxon>Chrysomeloidea</taxon>
        <taxon>Chrysomelidae</taxon>
        <taxon>Galerucinae</taxon>
        <taxon>Diabroticina</taxon>
        <taxon>Diabroticites</taxon>
        <taxon>Diabrotica</taxon>
    </lineage>
</organism>
<dbReference type="PANTHER" id="PTHR45877">
    <property type="entry name" value="E3 UBIQUITIN-PROTEIN LIGASE SIAH2"/>
    <property type="match status" value="1"/>
</dbReference>
<accession>A0A9N9SJQ9</accession>
<dbReference type="GO" id="GO:0031624">
    <property type="term" value="F:ubiquitin conjugating enzyme binding"/>
    <property type="evidence" value="ECO:0007669"/>
    <property type="project" value="TreeGrafter"/>
</dbReference>
<dbReference type="GO" id="GO:0061630">
    <property type="term" value="F:ubiquitin protein ligase activity"/>
    <property type="evidence" value="ECO:0007669"/>
    <property type="project" value="TreeGrafter"/>
</dbReference>
<dbReference type="GO" id="GO:0008270">
    <property type="term" value="F:zinc ion binding"/>
    <property type="evidence" value="ECO:0007669"/>
    <property type="project" value="UniProtKB-KW"/>
</dbReference>
<dbReference type="Gene3D" id="3.30.40.10">
    <property type="entry name" value="Zinc/RING finger domain, C3HC4 (zinc finger)"/>
    <property type="match status" value="1"/>
</dbReference>
<evidence type="ECO:0000259" key="6">
    <source>
        <dbReference type="PROSITE" id="PS51081"/>
    </source>
</evidence>
<keyword evidence="1" id="KW-0479">Metal-binding</keyword>
<keyword evidence="2 4" id="KW-0863">Zinc-finger</keyword>